<evidence type="ECO:0000256" key="10">
    <source>
        <dbReference type="ARBA" id="ARBA00022801"/>
    </source>
</evidence>
<comment type="subcellular location">
    <subcellularLocation>
        <location evidence="3">Cell membrane</location>
        <topology evidence="3">Single-pass type II membrane protein</topology>
    </subcellularLocation>
    <subcellularLocation>
        <location evidence="2">Secreted</location>
        <location evidence="2">Cell wall</location>
    </subcellularLocation>
</comment>
<gene>
    <name evidence="22" type="ORF">BGW38_001805</name>
</gene>
<evidence type="ECO:0000256" key="5">
    <source>
        <dbReference type="ARBA" id="ARBA00012780"/>
    </source>
</evidence>
<dbReference type="GO" id="GO:0071555">
    <property type="term" value="P:cell wall organization"/>
    <property type="evidence" value="ECO:0007669"/>
    <property type="project" value="UniProtKB-KW"/>
</dbReference>
<keyword evidence="10" id="KW-0378">Hydrolase</keyword>
<dbReference type="EC" id="3.2.1.39" evidence="5"/>
<keyword evidence="21" id="KW-0812">Transmembrane</keyword>
<keyword evidence="23" id="KW-1185">Reference proteome</keyword>
<protein>
    <recommendedName>
        <fullName evidence="5">glucan endo-1,3-beta-D-glucosidase</fullName>
        <ecNumber evidence="5">3.2.1.39</ecNumber>
    </recommendedName>
    <alternativeName>
        <fullName evidence="18">Endo-1,3-beta-glucanase btgC</fullName>
    </alternativeName>
    <alternativeName>
        <fullName evidence="17">Laminarinase btgC</fullName>
    </alternativeName>
</protein>
<evidence type="ECO:0000256" key="3">
    <source>
        <dbReference type="ARBA" id="ARBA00004401"/>
    </source>
</evidence>
<dbReference type="GO" id="GO:0009986">
    <property type="term" value="C:cell surface"/>
    <property type="evidence" value="ECO:0007669"/>
    <property type="project" value="TreeGrafter"/>
</dbReference>
<dbReference type="GO" id="GO:0005886">
    <property type="term" value="C:plasma membrane"/>
    <property type="evidence" value="ECO:0007669"/>
    <property type="project" value="UniProtKB-SubCell"/>
</dbReference>
<name>A0A9P6FT82_9FUNG</name>
<evidence type="ECO:0000256" key="12">
    <source>
        <dbReference type="ARBA" id="ARBA00023180"/>
    </source>
</evidence>
<evidence type="ECO:0000256" key="4">
    <source>
        <dbReference type="ARBA" id="ARBA00008773"/>
    </source>
</evidence>
<evidence type="ECO:0000313" key="23">
    <source>
        <dbReference type="Proteomes" id="UP000780801"/>
    </source>
</evidence>
<evidence type="ECO:0000256" key="6">
    <source>
        <dbReference type="ARBA" id="ARBA00022475"/>
    </source>
</evidence>
<sequence length="442" mass="49095">MPFTPVPSSTASVTTGPMAPSAPSSVFGSLFKQKHHKRKTSSVLGWDSDDDEEVDRAQAEALGGSPAQQPVSYNEKSHWLRKQDRKQKNMRNCLCLGVILCFLILGTILAFTFKEQIFHKPRTVSRPGQNGPDAESDALLQKNHGSIESTFHVNKTIAPNPLLSKVFYGIDYTPSGAQEPDCHVNLGSVIEDIKVLSQLTTRIRLYGMACRQAEYVLRAIEYLGLQEMFVILTLWVDHDPVTWQKQTRSFWSLLDTDALMDQGDLGYINDIRRGISDRAAIAASATAGDPVMQALAQHLGQLPVFSSDLGRNAHQLVNSVDWVLSNIHPFFAYQSADRAADWAFTNFKGETQKVAATKPAIISEVGWPSGPATANLGPAVPSLENLQVFVDTWVCQANSRNIPYYFFEAFDEPWKNAINPRESQWGLMTADRKLKIRVPLCT</sequence>
<evidence type="ECO:0000256" key="21">
    <source>
        <dbReference type="SAM" id="Phobius"/>
    </source>
</evidence>
<dbReference type="PANTHER" id="PTHR16631">
    <property type="entry name" value="GLUCAN 1,3-BETA-GLUCOSIDASE"/>
    <property type="match status" value="1"/>
</dbReference>
<comment type="function">
    <text evidence="16">Glucanases play a role in cell expansion during growth, in cell-cell fusion during mating, and in spore release during sporulation. This enzyme may be involved in beta-glucan degradation. Active on laminarin and lichenan.</text>
</comment>
<comment type="caution">
    <text evidence="22">The sequence shown here is derived from an EMBL/GenBank/DDBJ whole genome shotgun (WGS) entry which is preliminary data.</text>
</comment>
<dbReference type="GO" id="GO:0042973">
    <property type="term" value="F:glucan endo-1,3-beta-D-glucosidase activity"/>
    <property type="evidence" value="ECO:0007669"/>
    <property type="project" value="UniProtKB-EC"/>
</dbReference>
<evidence type="ECO:0000256" key="1">
    <source>
        <dbReference type="ARBA" id="ARBA00000382"/>
    </source>
</evidence>
<evidence type="ECO:0000256" key="13">
    <source>
        <dbReference type="ARBA" id="ARBA00023277"/>
    </source>
</evidence>
<keyword evidence="12" id="KW-0325">Glycoprotein</keyword>
<proteinExistence type="inferred from homology"/>
<evidence type="ECO:0000256" key="9">
    <source>
        <dbReference type="ARBA" id="ARBA00022729"/>
    </source>
</evidence>
<keyword evidence="6" id="KW-1003">Cell membrane</keyword>
<keyword evidence="15" id="KW-0624">Polysaccharide degradation</keyword>
<evidence type="ECO:0000256" key="7">
    <source>
        <dbReference type="ARBA" id="ARBA00022512"/>
    </source>
</evidence>
<keyword evidence="11 21" id="KW-0472">Membrane</keyword>
<dbReference type="GO" id="GO:0000272">
    <property type="term" value="P:polysaccharide catabolic process"/>
    <property type="evidence" value="ECO:0007669"/>
    <property type="project" value="UniProtKB-KW"/>
</dbReference>
<dbReference type="AlphaFoldDB" id="A0A9P6FT82"/>
<reference evidence="22" key="1">
    <citation type="journal article" date="2020" name="Fungal Divers.">
        <title>Resolving the Mortierellaceae phylogeny through synthesis of multi-gene phylogenetics and phylogenomics.</title>
        <authorList>
            <person name="Vandepol N."/>
            <person name="Liber J."/>
            <person name="Desiro A."/>
            <person name="Na H."/>
            <person name="Kennedy M."/>
            <person name="Barry K."/>
            <person name="Grigoriev I.V."/>
            <person name="Miller A.N."/>
            <person name="O'Donnell K."/>
            <person name="Stajich J.E."/>
            <person name="Bonito G."/>
        </authorList>
    </citation>
    <scope>NUCLEOTIDE SEQUENCE</scope>
    <source>
        <strain evidence="22">KOD1015</strain>
    </source>
</reference>
<evidence type="ECO:0000313" key="22">
    <source>
        <dbReference type="EMBL" id="KAF9581242.1"/>
    </source>
</evidence>
<dbReference type="Gene3D" id="3.20.20.80">
    <property type="entry name" value="Glycosidases"/>
    <property type="match status" value="1"/>
</dbReference>
<evidence type="ECO:0000256" key="2">
    <source>
        <dbReference type="ARBA" id="ARBA00004191"/>
    </source>
</evidence>
<keyword evidence="7" id="KW-0134">Cell wall</keyword>
<feature type="compositionally biased region" description="Low complexity" evidence="20">
    <location>
        <begin position="1"/>
        <end position="17"/>
    </location>
</feature>
<keyword evidence="21" id="KW-1133">Transmembrane helix</keyword>
<feature type="transmembrane region" description="Helical" evidence="21">
    <location>
        <begin position="93"/>
        <end position="113"/>
    </location>
</feature>
<organism evidence="22 23">
    <name type="scientific">Lunasporangiospora selenospora</name>
    <dbReference type="NCBI Taxonomy" id="979761"/>
    <lineage>
        <taxon>Eukaryota</taxon>
        <taxon>Fungi</taxon>
        <taxon>Fungi incertae sedis</taxon>
        <taxon>Mucoromycota</taxon>
        <taxon>Mortierellomycotina</taxon>
        <taxon>Mortierellomycetes</taxon>
        <taxon>Mortierellales</taxon>
        <taxon>Mortierellaceae</taxon>
        <taxon>Lunasporangiospora</taxon>
    </lineage>
</organism>
<evidence type="ECO:0000256" key="8">
    <source>
        <dbReference type="ARBA" id="ARBA00022525"/>
    </source>
</evidence>
<evidence type="ECO:0000256" key="17">
    <source>
        <dbReference type="ARBA" id="ARBA00042373"/>
    </source>
</evidence>
<dbReference type="GO" id="GO:0009277">
    <property type="term" value="C:fungal-type cell wall"/>
    <property type="evidence" value="ECO:0007669"/>
    <property type="project" value="TreeGrafter"/>
</dbReference>
<evidence type="ECO:0000256" key="18">
    <source>
        <dbReference type="ARBA" id="ARBA00043078"/>
    </source>
</evidence>
<dbReference type="Proteomes" id="UP000780801">
    <property type="component" value="Unassembled WGS sequence"/>
</dbReference>
<evidence type="ECO:0000256" key="16">
    <source>
        <dbReference type="ARBA" id="ARBA00037649"/>
    </source>
</evidence>
<dbReference type="SUPFAM" id="SSF51445">
    <property type="entry name" value="(Trans)glycosidases"/>
    <property type="match status" value="1"/>
</dbReference>
<dbReference type="GO" id="GO:0005576">
    <property type="term" value="C:extracellular region"/>
    <property type="evidence" value="ECO:0007669"/>
    <property type="project" value="TreeGrafter"/>
</dbReference>
<keyword evidence="13" id="KW-0119">Carbohydrate metabolism</keyword>
<dbReference type="InterPro" id="IPR000490">
    <property type="entry name" value="Glyco_hydro_17"/>
</dbReference>
<keyword evidence="9" id="KW-0732">Signal</keyword>
<evidence type="ECO:0000256" key="11">
    <source>
        <dbReference type="ARBA" id="ARBA00023136"/>
    </source>
</evidence>
<keyword evidence="14" id="KW-0961">Cell wall biogenesis/degradation</keyword>
<dbReference type="PANTHER" id="PTHR16631:SF17">
    <property type="entry name" value="GLUCAN ENDO-1,3-BETA-GLUCOSIDASE BTGC"/>
    <property type="match status" value="1"/>
</dbReference>
<feature type="region of interest" description="Disordered" evidence="20">
    <location>
        <begin position="61"/>
        <end position="80"/>
    </location>
</feature>
<evidence type="ECO:0000256" key="14">
    <source>
        <dbReference type="ARBA" id="ARBA00023316"/>
    </source>
</evidence>
<comment type="catalytic activity">
    <reaction evidence="1">
        <text>Hydrolysis of (1-&gt;3)-beta-D-glucosidic linkages in (1-&gt;3)-beta-D-glucans.</text>
        <dbReference type="EC" id="3.2.1.39"/>
    </reaction>
</comment>
<comment type="similarity">
    <text evidence="4 19">Belongs to the glycosyl hydrolase 17 family.</text>
</comment>
<dbReference type="Pfam" id="PF00332">
    <property type="entry name" value="Glyco_hydro_17"/>
    <property type="match status" value="1"/>
</dbReference>
<feature type="region of interest" description="Disordered" evidence="20">
    <location>
        <begin position="35"/>
        <end position="56"/>
    </location>
</feature>
<evidence type="ECO:0000256" key="15">
    <source>
        <dbReference type="ARBA" id="ARBA00023326"/>
    </source>
</evidence>
<evidence type="ECO:0000256" key="20">
    <source>
        <dbReference type="SAM" id="MobiDB-lite"/>
    </source>
</evidence>
<dbReference type="InterPro" id="IPR017853">
    <property type="entry name" value="GH"/>
</dbReference>
<dbReference type="EMBL" id="JAABOA010001596">
    <property type="protein sequence ID" value="KAF9581242.1"/>
    <property type="molecule type" value="Genomic_DNA"/>
</dbReference>
<evidence type="ECO:0000256" key="19">
    <source>
        <dbReference type="RuleBase" id="RU004335"/>
    </source>
</evidence>
<keyword evidence="8" id="KW-0964">Secreted</keyword>
<dbReference type="InterPro" id="IPR050732">
    <property type="entry name" value="Beta-glucan_modifiers"/>
</dbReference>
<dbReference type="OrthoDB" id="77201at2759"/>
<accession>A0A9P6FT82</accession>
<feature type="region of interest" description="Disordered" evidence="20">
    <location>
        <begin position="1"/>
        <end position="21"/>
    </location>
</feature>